<sequence>MPAKVSGKETRMLARFRRIAEERRAACPVLIDGMPVEALEGDTVLTALMLSRGFARLSEFADGERAGFCLMGACQDCWVWTGDGERLRACSTAVLPGMDIRTEVPEGLWQICAS</sequence>
<evidence type="ECO:0000313" key="2">
    <source>
        <dbReference type="EMBL" id="CVI60274.1"/>
    </source>
</evidence>
<dbReference type="SUPFAM" id="SSF54292">
    <property type="entry name" value="2Fe-2S ferredoxin-like"/>
    <property type="match status" value="1"/>
</dbReference>
<evidence type="ECO:0000313" key="3">
    <source>
        <dbReference type="Proteomes" id="UP000192140"/>
    </source>
</evidence>
<keyword evidence="3" id="KW-1185">Reference proteome</keyword>
<dbReference type="GO" id="GO:0051536">
    <property type="term" value="F:iron-sulfur cluster binding"/>
    <property type="evidence" value="ECO:0007669"/>
    <property type="project" value="InterPro"/>
</dbReference>
<name>A0A1S7U0A9_9HYPH</name>
<dbReference type="Gene3D" id="3.10.20.440">
    <property type="entry name" value="2Fe-2S iron-sulphur cluster binding domain, sarcosine oxidase, alpha subunit, N-terminal domain"/>
    <property type="match status" value="1"/>
</dbReference>
<dbReference type="Pfam" id="PF13510">
    <property type="entry name" value="Fer2_4"/>
    <property type="match status" value="1"/>
</dbReference>
<evidence type="ECO:0008006" key="4">
    <source>
        <dbReference type="Google" id="ProtNLM"/>
    </source>
</evidence>
<keyword evidence="1" id="KW-0560">Oxidoreductase</keyword>
<evidence type="ECO:0000256" key="1">
    <source>
        <dbReference type="ARBA" id="ARBA00023002"/>
    </source>
</evidence>
<dbReference type="Proteomes" id="UP000192140">
    <property type="component" value="Unassembled WGS sequence"/>
</dbReference>
<dbReference type="AlphaFoldDB" id="A0A1S7U0A9"/>
<dbReference type="EMBL" id="FCNP01000033">
    <property type="protein sequence ID" value="CVI60274.1"/>
    <property type="molecule type" value="Genomic_DNA"/>
</dbReference>
<organism evidence="2 3">
    <name type="scientific">Agrobacterium deltaense NCPPB 1641</name>
    <dbReference type="NCBI Taxonomy" id="1183425"/>
    <lineage>
        <taxon>Bacteria</taxon>
        <taxon>Pseudomonadati</taxon>
        <taxon>Pseudomonadota</taxon>
        <taxon>Alphaproteobacteria</taxon>
        <taxon>Hyphomicrobiales</taxon>
        <taxon>Rhizobiaceae</taxon>
        <taxon>Rhizobium/Agrobacterium group</taxon>
        <taxon>Agrobacterium</taxon>
    </lineage>
</organism>
<dbReference type="InterPro" id="IPR042204">
    <property type="entry name" value="2Fe-2S-bd_N"/>
</dbReference>
<gene>
    <name evidence="2" type="ORF">AGR7A_Lc120871</name>
</gene>
<comment type="caution">
    <text evidence="2">The sequence shown here is derived from an EMBL/GenBank/DDBJ whole genome shotgun (WGS) entry which is preliminary data.</text>
</comment>
<dbReference type="InterPro" id="IPR036010">
    <property type="entry name" value="2Fe-2S_ferredoxin-like_sf"/>
</dbReference>
<dbReference type="GO" id="GO:0016491">
    <property type="term" value="F:oxidoreductase activity"/>
    <property type="evidence" value="ECO:0007669"/>
    <property type="project" value="UniProtKB-KW"/>
</dbReference>
<reference evidence="2" key="1">
    <citation type="submission" date="2016-01" db="EMBL/GenBank/DDBJ databases">
        <authorList>
            <person name="Regsiter A."/>
            <person name="william w."/>
        </authorList>
    </citation>
    <scope>NUCLEOTIDE SEQUENCE</scope>
    <source>
        <strain evidence="2">NCPPB 1641</strain>
    </source>
</reference>
<protein>
    <recommendedName>
        <fullName evidence="4">Oxydoreductase (2Fe-2S ferredoxin like subunit)</fullName>
    </recommendedName>
</protein>
<accession>A0A1S7U0A9</accession>
<proteinExistence type="predicted"/>